<evidence type="ECO:0000256" key="2">
    <source>
        <dbReference type="SAM" id="Phobius"/>
    </source>
</evidence>
<sequence>MPVPSDLSVNSETLPRRRNRSGPWLLLASALSAVTVALAIAYWAWQPASLRIAVGPPGSDDLTVVQALARAFDAKGGPVRLTPIETDGTLQSLNLLGSGKTDLAVARGDIEMPAEANSVAILRRNFVVLWAPTGRKGAAKSKVTEIAGLSGRRVGVVGLGDANVILLRVILAESGVNPQKVAVVQFGTDHISEMTQDTTLDAFMMVGGLDAKVISDTIAATARLRGEPKFLGVDVSDAIAERHPLYESEEIPAGAFASSPQRPDDKIDTIAVNHLIVAPASLSEDTVAAFTRELFTIRPQLAKELPAVSHIQKPDTDKDAALPAHPGAAAYIDSNERSFMDKYSDYIWGVVLILSGLGSVAAWLRHYLRRNERKLNTLHRDRLLGAIVSVREAASVDELAAMQRAADDILRETLVCHEDGAIEDGDLAAFGLVLAQFHQAIVDRRAAIGKTAEPDESAAVPTQPDAPARQLAAISTAPR</sequence>
<dbReference type="SUPFAM" id="SSF53850">
    <property type="entry name" value="Periplasmic binding protein-like II"/>
    <property type="match status" value="1"/>
</dbReference>
<keyword evidence="2" id="KW-0812">Transmembrane</keyword>
<dbReference type="NCBIfam" id="TIGR02122">
    <property type="entry name" value="TRAP_TAXI"/>
    <property type="match status" value="1"/>
</dbReference>
<protein>
    <submittedName>
        <fullName evidence="3">TRAP ABC transporter</fullName>
    </submittedName>
</protein>
<evidence type="ECO:0000313" key="4">
    <source>
        <dbReference type="Proteomes" id="UP001156905"/>
    </source>
</evidence>
<dbReference type="InterPro" id="IPR011852">
    <property type="entry name" value="TRAP_TAXI"/>
</dbReference>
<dbReference type="PANTHER" id="PTHR42941:SF1">
    <property type="entry name" value="SLL1037 PROTEIN"/>
    <property type="match status" value="1"/>
</dbReference>
<keyword evidence="2" id="KW-1133">Transmembrane helix</keyword>
<dbReference type="PANTHER" id="PTHR42941">
    <property type="entry name" value="SLL1037 PROTEIN"/>
    <property type="match status" value="1"/>
</dbReference>
<evidence type="ECO:0000256" key="1">
    <source>
        <dbReference type="SAM" id="MobiDB-lite"/>
    </source>
</evidence>
<comment type="caution">
    <text evidence="3">The sequence shown here is derived from an EMBL/GenBank/DDBJ whole genome shotgun (WGS) entry which is preliminary data.</text>
</comment>
<dbReference type="RefSeq" id="WP_284270891.1">
    <property type="nucleotide sequence ID" value="NZ_BSOW01000022.1"/>
</dbReference>
<keyword evidence="2" id="KW-0472">Membrane</keyword>
<dbReference type="EMBL" id="BSOW01000022">
    <property type="protein sequence ID" value="GLR89006.1"/>
    <property type="molecule type" value="Genomic_DNA"/>
</dbReference>
<feature type="transmembrane region" description="Helical" evidence="2">
    <location>
        <begin position="24"/>
        <end position="45"/>
    </location>
</feature>
<gene>
    <name evidence="3" type="ORF">GCM10007857_57190</name>
</gene>
<keyword evidence="4" id="KW-1185">Reference proteome</keyword>
<evidence type="ECO:0000313" key="3">
    <source>
        <dbReference type="EMBL" id="GLR89006.1"/>
    </source>
</evidence>
<dbReference type="Pfam" id="PF16868">
    <property type="entry name" value="NMT1_3"/>
    <property type="match status" value="1"/>
</dbReference>
<feature type="transmembrane region" description="Helical" evidence="2">
    <location>
        <begin position="346"/>
        <end position="364"/>
    </location>
</feature>
<organism evidence="3 4">
    <name type="scientific">Bradyrhizobium iriomotense</name>
    <dbReference type="NCBI Taxonomy" id="441950"/>
    <lineage>
        <taxon>Bacteria</taxon>
        <taxon>Pseudomonadati</taxon>
        <taxon>Pseudomonadota</taxon>
        <taxon>Alphaproteobacteria</taxon>
        <taxon>Hyphomicrobiales</taxon>
        <taxon>Nitrobacteraceae</taxon>
        <taxon>Bradyrhizobium</taxon>
    </lineage>
</organism>
<accession>A0ABQ6B580</accession>
<dbReference type="Proteomes" id="UP001156905">
    <property type="component" value="Unassembled WGS sequence"/>
</dbReference>
<proteinExistence type="predicted"/>
<reference evidence="4" key="1">
    <citation type="journal article" date="2019" name="Int. J. Syst. Evol. Microbiol.">
        <title>The Global Catalogue of Microorganisms (GCM) 10K type strain sequencing project: providing services to taxonomists for standard genome sequencing and annotation.</title>
        <authorList>
            <consortium name="The Broad Institute Genomics Platform"/>
            <consortium name="The Broad Institute Genome Sequencing Center for Infectious Disease"/>
            <person name="Wu L."/>
            <person name="Ma J."/>
        </authorList>
    </citation>
    <scope>NUCLEOTIDE SEQUENCE [LARGE SCALE GENOMIC DNA]</scope>
    <source>
        <strain evidence="4">NBRC 102520</strain>
    </source>
</reference>
<dbReference type="Gene3D" id="3.40.190.10">
    <property type="entry name" value="Periplasmic binding protein-like II"/>
    <property type="match status" value="2"/>
</dbReference>
<feature type="region of interest" description="Disordered" evidence="1">
    <location>
        <begin position="452"/>
        <end position="479"/>
    </location>
</feature>
<name>A0ABQ6B580_9BRAD</name>